<dbReference type="InterPro" id="IPR057192">
    <property type="entry name" value="DUF7870"/>
</dbReference>
<dbReference type="Gramene" id="QL01p025920:mrna">
    <property type="protein sequence ID" value="QL01p025920:mrna"/>
    <property type="gene ID" value="QL01p025920"/>
</dbReference>
<dbReference type="PANTHER" id="PTHR44843">
    <property type="entry name" value="METHYLTRANSFERASE"/>
    <property type="match status" value="1"/>
</dbReference>
<keyword evidence="1" id="KW-1133">Transmembrane helix</keyword>
<reference evidence="3" key="2">
    <citation type="submission" date="2021-01" db="UniProtKB">
        <authorList>
            <consortium name="EnsemblPlants"/>
        </authorList>
    </citation>
    <scope>IDENTIFICATION</scope>
</reference>
<proteinExistence type="predicted"/>
<dbReference type="InParanoid" id="A0A7N2KNQ1"/>
<dbReference type="Pfam" id="PF25276">
    <property type="entry name" value="DUF7870"/>
    <property type="match status" value="1"/>
</dbReference>
<reference evidence="3 4" key="1">
    <citation type="journal article" date="2016" name="G3 (Bethesda)">
        <title>First Draft Assembly and Annotation of the Genome of a California Endemic Oak Quercus lobata Nee (Fagaceae).</title>
        <authorList>
            <person name="Sork V.L."/>
            <person name="Fitz-Gibbon S.T."/>
            <person name="Puiu D."/>
            <person name="Crepeau M."/>
            <person name="Gugger P.F."/>
            <person name="Sherman R."/>
            <person name="Stevens K."/>
            <person name="Langley C.H."/>
            <person name="Pellegrini M."/>
            <person name="Salzberg S.L."/>
        </authorList>
    </citation>
    <scope>NUCLEOTIDE SEQUENCE [LARGE SCALE GENOMIC DNA]</scope>
    <source>
        <strain evidence="3 4">cv. SW786</strain>
    </source>
</reference>
<keyword evidence="4" id="KW-1185">Reference proteome</keyword>
<dbReference type="EMBL" id="LRBV02000001">
    <property type="status" value="NOT_ANNOTATED_CDS"/>
    <property type="molecule type" value="Genomic_DNA"/>
</dbReference>
<dbReference type="EnsemblPlants" id="QL01p025920:mrna">
    <property type="protein sequence ID" value="QL01p025920:mrna"/>
    <property type="gene ID" value="QL01p025920"/>
</dbReference>
<evidence type="ECO:0000313" key="3">
    <source>
        <dbReference type="EnsemblPlants" id="QL01p025920:mrna"/>
    </source>
</evidence>
<dbReference type="AlphaFoldDB" id="A0A7N2KNQ1"/>
<sequence>MKMDVEGTEFHLISRLIETKAICLIDEMFIKCHYNGWQRCCLGVRSAKYQKTYAQCLDLFTSLRDSGGSCSSMVVTDCLSVLYMISCFYIIWLIFEKQNGGYWLDGWLWGANMIDARSISSSVIVWLVDSLELEVVRDVVQSVNQILLLLCRT</sequence>
<evidence type="ECO:0000313" key="4">
    <source>
        <dbReference type="Proteomes" id="UP000594261"/>
    </source>
</evidence>
<evidence type="ECO:0000256" key="1">
    <source>
        <dbReference type="SAM" id="Phobius"/>
    </source>
</evidence>
<feature type="transmembrane region" description="Helical" evidence="1">
    <location>
        <begin position="74"/>
        <end position="95"/>
    </location>
</feature>
<dbReference type="Proteomes" id="UP000594261">
    <property type="component" value="Chromosome 1"/>
</dbReference>
<keyword evidence="1" id="KW-0472">Membrane</keyword>
<protein>
    <recommendedName>
        <fullName evidence="2">DUF7870 domain-containing protein</fullName>
    </recommendedName>
</protein>
<organism evidence="3 4">
    <name type="scientific">Quercus lobata</name>
    <name type="common">Valley oak</name>
    <dbReference type="NCBI Taxonomy" id="97700"/>
    <lineage>
        <taxon>Eukaryota</taxon>
        <taxon>Viridiplantae</taxon>
        <taxon>Streptophyta</taxon>
        <taxon>Embryophyta</taxon>
        <taxon>Tracheophyta</taxon>
        <taxon>Spermatophyta</taxon>
        <taxon>Magnoliopsida</taxon>
        <taxon>eudicotyledons</taxon>
        <taxon>Gunneridae</taxon>
        <taxon>Pentapetalae</taxon>
        <taxon>rosids</taxon>
        <taxon>fabids</taxon>
        <taxon>Fagales</taxon>
        <taxon>Fagaceae</taxon>
        <taxon>Quercus</taxon>
    </lineage>
</organism>
<keyword evidence="1" id="KW-0812">Transmembrane</keyword>
<name>A0A7N2KNQ1_QUELO</name>
<evidence type="ECO:0000259" key="2">
    <source>
        <dbReference type="Pfam" id="PF25276"/>
    </source>
</evidence>
<dbReference type="PANTHER" id="PTHR44843:SF14">
    <property type="entry name" value="METHYLTRANSFERASE TYPE 11 DOMAIN-CONTAINING PROTEIN"/>
    <property type="match status" value="1"/>
</dbReference>
<accession>A0A7N2KNQ1</accession>
<feature type="domain" description="DUF7870" evidence="2">
    <location>
        <begin position="9"/>
        <end position="67"/>
    </location>
</feature>